<proteinExistence type="predicted"/>
<dbReference type="InterPro" id="IPR002350">
    <property type="entry name" value="Kazal_dom"/>
</dbReference>
<evidence type="ECO:0000259" key="9">
    <source>
        <dbReference type="PROSITE" id="PS51465"/>
    </source>
</evidence>
<dbReference type="InterPro" id="IPR050159">
    <property type="entry name" value="Kazal-type_SerProtInhib"/>
</dbReference>
<dbReference type="SMART" id="SM00280">
    <property type="entry name" value="KAZAL"/>
    <property type="match status" value="2"/>
</dbReference>
<evidence type="ECO:0000256" key="5">
    <source>
        <dbReference type="ARBA" id="ARBA00022737"/>
    </source>
</evidence>
<dbReference type="PANTHER" id="PTHR47499:SF1">
    <property type="entry name" value="SERINE PROTEASE INHIBITOR KAZAL-TYPE 7"/>
    <property type="match status" value="1"/>
</dbReference>
<reference evidence="10" key="2">
    <citation type="submission" date="2025-08" db="UniProtKB">
        <authorList>
            <consortium name="Ensembl"/>
        </authorList>
    </citation>
    <scope>IDENTIFICATION</scope>
</reference>
<feature type="domain" description="Kazal-like" evidence="9">
    <location>
        <begin position="44"/>
        <end position="100"/>
    </location>
</feature>
<dbReference type="AlphaFoldDB" id="A0A8V5H1G8"/>
<keyword evidence="8" id="KW-0325">Glycoprotein</keyword>
<evidence type="ECO:0000256" key="1">
    <source>
        <dbReference type="ARBA" id="ARBA00004613"/>
    </source>
</evidence>
<dbReference type="PRINTS" id="PR00290">
    <property type="entry name" value="KAZALINHBTR"/>
</dbReference>
<keyword evidence="4" id="KW-0646">Protease inhibitor</keyword>
<dbReference type="Gene3D" id="3.30.60.30">
    <property type="match status" value="2"/>
</dbReference>
<evidence type="ECO:0000256" key="4">
    <source>
        <dbReference type="ARBA" id="ARBA00022690"/>
    </source>
</evidence>
<reference evidence="10" key="1">
    <citation type="submission" date="2020-03" db="EMBL/GenBank/DDBJ databases">
        <title>Melopsittacus undulatus (budgerigar) genome, bMelUnd1, maternal haplotype with Z.</title>
        <authorList>
            <person name="Gedman G."/>
            <person name="Mountcastle J."/>
            <person name="Haase B."/>
            <person name="Formenti G."/>
            <person name="Wright T."/>
            <person name="Apodaca J."/>
            <person name="Pelan S."/>
            <person name="Chow W."/>
            <person name="Rhie A."/>
            <person name="Howe K."/>
            <person name="Fedrigo O."/>
            <person name="Jarvis E.D."/>
        </authorList>
    </citation>
    <scope>NUCLEOTIDE SEQUENCE [LARGE SCALE GENOMIC DNA]</scope>
</reference>
<evidence type="ECO:0000313" key="10">
    <source>
        <dbReference type="Ensembl" id="ENSMUNP00000026339.1"/>
    </source>
</evidence>
<name>A0A8V5H1G8_MELUD</name>
<reference evidence="10" key="3">
    <citation type="submission" date="2025-09" db="UniProtKB">
        <authorList>
            <consortium name="Ensembl"/>
        </authorList>
    </citation>
    <scope>IDENTIFICATION</scope>
</reference>
<dbReference type="InterPro" id="IPR001239">
    <property type="entry name" value="Prot_inh_Kazal-m"/>
</dbReference>
<evidence type="ECO:0000256" key="6">
    <source>
        <dbReference type="ARBA" id="ARBA00022900"/>
    </source>
</evidence>
<dbReference type="InterPro" id="IPR036058">
    <property type="entry name" value="Kazal_dom_sf"/>
</dbReference>
<evidence type="ECO:0000256" key="3">
    <source>
        <dbReference type="ARBA" id="ARBA00022525"/>
    </source>
</evidence>
<dbReference type="Ensembl" id="ENSMUNT00000029136.1">
    <property type="protein sequence ID" value="ENSMUNP00000026339.1"/>
    <property type="gene ID" value="ENSMUNG00000005718.2"/>
</dbReference>
<dbReference type="PROSITE" id="PS51465">
    <property type="entry name" value="KAZAL_2"/>
    <property type="match status" value="2"/>
</dbReference>
<dbReference type="PROSITE" id="PS00282">
    <property type="entry name" value="KAZAL_1"/>
    <property type="match status" value="2"/>
</dbReference>
<dbReference type="Pfam" id="PF00050">
    <property type="entry name" value="Kazal_1"/>
    <property type="match status" value="2"/>
</dbReference>
<feature type="domain" description="Kazal-like" evidence="9">
    <location>
        <begin position="1"/>
        <end position="43"/>
    </location>
</feature>
<dbReference type="Proteomes" id="UP000694405">
    <property type="component" value="Chromosome 10"/>
</dbReference>
<keyword evidence="5" id="KW-0677">Repeat</keyword>
<protein>
    <recommendedName>
        <fullName evidence="2">Ovomucoid</fullName>
    </recommendedName>
</protein>
<dbReference type="GO" id="GO:0004867">
    <property type="term" value="F:serine-type endopeptidase inhibitor activity"/>
    <property type="evidence" value="ECO:0007669"/>
    <property type="project" value="UniProtKB-KW"/>
</dbReference>
<dbReference type="FunFam" id="3.30.60.30:FF:000037">
    <property type="entry name" value="Ovomucoid"/>
    <property type="match status" value="1"/>
</dbReference>
<accession>A0A8V5H1G8</accession>
<sequence length="100" mass="11155">PDPPFDCSGYLRPIRGRMNPCSMEYMPMCGTDGITYRNKCHFCNAEDIDCGEQNGENLVCTSEYSPLCGSDGRTYGNRCHFCNAVSLNQGGLFLRHRGEC</sequence>
<dbReference type="SUPFAM" id="SSF100895">
    <property type="entry name" value="Kazal-type serine protease inhibitors"/>
    <property type="match status" value="2"/>
</dbReference>
<organism evidence="10 11">
    <name type="scientific">Melopsittacus undulatus</name>
    <name type="common">Budgerigar</name>
    <name type="synonym">Psittacus undulatus</name>
    <dbReference type="NCBI Taxonomy" id="13146"/>
    <lineage>
        <taxon>Eukaryota</taxon>
        <taxon>Metazoa</taxon>
        <taxon>Chordata</taxon>
        <taxon>Craniata</taxon>
        <taxon>Vertebrata</taxon>
        <taxon>Euteleostomi</taxon>
        <taxon>Archelosauria</taxon>
        <taxon>Archosauria</taxon>
        <taxon>Dinosauria</taxon>
        <taxon>Saurischia</taxon>
        <taxon>Theropoda</taxon>
        <taxon>Coelurosauria</taxon>
        <taxon>Aves</taxon>
        <taxon>Neognathae</taxon>
        <taxon>Neoaves</taxon>
        <taxon>Telluraves</taxon>
        <taxon>Australaves</taxon>
        <taxon>Psittaciformes</taxon>
        <taxon>Psittaculidae</taxon>
        <taxon>Melopsittacus</taxon>
    </lineage>
</organism>
<keyword evidence="7" id="KW-1015">Disulfide bond</keyword>
<keyword evidence="11" id="KW-1185">Reference proteome</keyword>
<evidence type="ECO:0000256" key="8">
    <source>
        <dbReference type="ARBA" id="ARBA00023180"/>
    </source>
</evidence>
<evidence type="ECO:0000313" key="11">
    <source>
        <dbReference type="Proteomes" id="UP000694405"/>
    </source>
</evidence>
<dbReference type="PANTHER" id="PTHR47499">
    <property type="entry name" value="SERINE PROTEASE INHIBITOR KAZAL-TYPE 7 SPINK7"/>
    <property type="match status" value="1"/>
</dbReference>
<keyword evidence="3" id="KW-0964">Secreted</keyword>
<evidence type="ECO:0000256" key="7">
    <source>
        <dbReference type="ARBA" id="ARBA00023157"/>
    </source>
</evidence>
<comment type="subcellular location">
    <subcellularLocation>
        <location evidence="1">Secreted</location>
    </subcellularLocation>
</comment>
<dbReference type="CDD" id="cd00104">
    <property type="entry name" value="KAZAL_FS"/>
    <property type="match status" value="1"/>
</dbReference>
<evidence type="ECO:0000256" key="2">
    <source>
        <dbReference type="ARBA" id="ARBA00019248"/>
    </source>
</evidence>
<keyword evidence="6" id="KW-0722">Serine protease inhibitor</keyword>
<dbReference type="GO" id="GO:0005576">
    <property type="term" value="C:extracellular region"/>
    <property type="evidence" value="ECO:0007669"/>
    <property type="project" value="UniProtKB-SubCell"/>
</dbReference>